<dbReference type="InterPro" id="IPR020084">
    <property type="entry name" value="NUDIX_hydrolase_CS"/>
</dbReference>
<dbReference type="Gene3D" id="1.10.10.10">
    <property type="entry name" value="Winged helix-like DNA-binding domain superfamily/Winged helix DNA-binding domain"/>
    <property type="match status" value="1"/>
</dbReference>
<name>A0A161XBM1_9CLOT</name>
<dbReference type="GO" id="GO:0016779">
    <property type="term" value="F:nucleotidyltransferase activity"/>
    <property type="evidence" value="ECO:0007669"/>
    <property type="project" value="UniProtKB-KW"/>
</dbReference>
<dbReference type="PATRIC" id="fig|1121326.3.peg.3484"/>
<dbReference type="PROSITE" id="PS00893">
    <property type="entry name" value="NUDIX_BOX"/>
    <property type="match status" value="1"/>
</dbReference>
<gene>
    <name evidence="3" type="ORF">CLMAG_34450</name>
</gene>
<dbReference type="STRING" id="1121326.CLMAG_34450"/>
<organism evidence="3 4">
    <name type="scientific">Clostridium magnum DSM 2767</name>
    <dbReference type="NCBI Taxonomy" id="1121326"/>
    <lineage>
        <taxon>Bacteria</taxon>
        <taxon>Bacillati</taxon>
        <taxon>Bacillota</taxon>
        <taxon>Clostridia</taxon>
        <taxon>Eubacteriales</taxon>
        <taxon>Clostridiaceae</taxon>
        <taxon>Clostridium</taxon>
    </lineage>
</organism>
<keyword evidence="1 3" id="KW-0378">Hydrolase</keyword>
<protein>
    <submittedName>
        <fullName evidence="3">Bifunctional NMN adenylyltransferase/nudix hydrolase</fullName>
    </submittedName>
</protein>
<keyword evidence="3" id="KW-0548">Nucleotidyltransferase</keyword>
<dbReference type="SUPFAM" id="SSF55811">
    <property type="entry name" value="Nudix"/>
    <property type="match status" value="1"/>
</dbReference>
<dbReference type="InterPro" id="IPR036388">
    <property type="entry name" value="WH-like_DNA-bd_sf"/>
</dbReference>
<evidence type="ECO:0000259" key="2">
    <source>
        <dbReference type="PROSITE" id="PS51462"/>
    </source>
</evidence>
<proteinExistence type="predicted"/>
<sequence>MRDMSLLNKDGLNEQEFLSLYKPRNYERPSNTVDMLLFTVDDESVQANNDSKVLKVLLVKRGNHPYMGCFAIPGGFVNIDEGLSSACYRELKEETNVENVYFEQLKTFGDNVKRDPRMRVISTVYMALADKTDIKPVAGDDADEAKWFTVKKNFVSSDQTGKDKISTYNIILTSDDGKIKIGYTVIEKTIKKGVVPISESSYEPLDWSKNELAFDHIEIIDYALETLKNKIEYTPIAFNLMPKYFTLAELQRVYEAILNLPKGLLTSSFQRKIEKMIVKINGEKNAKSEAECYMFNENWQRSFLEKE</sequence>
<dbReference type="InterPro" id="IPR054105">
    <property type="entry name" value="WHD_NrtR"/>
</dbReference>
<evidence type="ECO:0000313" key="3">
    <source>
        <dbReference type="EMBL" id="KZL91686.1"/>
    </source>
</evidence>
<dbReference type="SUPFAM" id="SSF46785">
    <property type="entry name" value="Winged helix' DNA-binding domain"/>
    <property type="match status" value="1"/>
</dbReference>
<dbReference type="Proteomes" id="UP000076603">
    <property type="component" value="Unassembled WGS sequence"/>
</dbReference>
<comment type="caution">
    <text evidence="3">The sequence shown here is derived from an EMBL/GenBank/DDBJ whole genome shotgun (WGS) entry which is preliminary data.</text>
</comment>
<dbReference type="Gene3D" id="3.90.79.10">
    <property type="entry name" value="Nucleoside Triphosphate Pyrophosphohydrolase"/>
    <property type="match status" value="1"/>
</dbReference>
<dbReference type="EMBL" id="LWAE01000003">
    <property type="protein sequence ID" value="KZL91686.1"/>
    <property type="molecule type" value="Genomic_DNA"/>
</dbReference>
<dbReference type="GO" id="GO:0016787">
    <property type="term" value="F:hydrolase activity"/>
    <property type="evidence" value="ECO:0007669"/>
    <property type="project" value="UniProtKB-KW"/>
</dbReference>
<dbReference type="InterPro" id="IPR000086">
    <property type="entry name" value="NUDIX_hydrolase_dom"/>
</dbReference>
<dbReference type="Pfam" id="PF00293">
    <property type="entry name" value="NUDIX"/>
    <property type="match status" value="1"/>
</dbReference>
<dbReference type="Pfam" id="PF21906">
    <property type="entry name" value="WHD_NrtR"/>
    <property type="match status" value="1"/>
</dbReference>
<dbReference type="InterPro" id="IPR036390">
    <property type="entry name" value="WH_DNA-bd_sf"/>
</dbReference>
<dbReference type="AlphaFoldDB" id="A0A161XBM1"/>
<dbReference type="InterPro" id="IPR015797">
    <property type="entry name" value="NUDIX_hydrolase-like_dom_sf"/>
</dbReference>
<keyword evidence="4" id="KW-1185">Reference proteome</keyword>
<feature type="domain" description="Nudix hydrolase" evidence="2">
    <location>
        <begin position="38"/>
        <end position="171"/>
    </location>
</feature>
<dbReference type="RefSeq" id="WP_066624793.1">
    <property type="nucleotide sequence ID" value="NZ_FQXL01000005.1"/>
</dbReference>
<dbReference type="PANTHER" id="PTHR43736">
    <property type="entry name" value="ADP-RIBOSE PYROPHOSPHATASE"/>
    <property type="match status" value="1"/>
</dbReference>
<dbReference type="OrthoDB" id="9786141at2"/>
<dbReference type="CDD" id="cd18873">
    <property type="entry name" value="NUDIX_NadM_like"/>
    <property type="match status" value="1"/>
</dbReference>
<dbReference type="PANTHER" id="PTHR43736:SF4">
    <property type="entry name" value="SLR1690 PROTEIN"/>
    <property type="match status" value="1"/>
</dbReference>
<evidence type="ECO:0000256" key="1">
    <source>
        <dbReference type="ARBA" id="ARBA00022801"/>
    </source>
</evidence>
<evidence type="ECO:0000313" key="4">
    <source>
        <dbReference type="Proteomes" id="UP000076603"/>
    </source>
</evidence>
<dbReference type="PROSITE" id="PS51462">
    <property type="entry name" value="NUDIX"/>
    <property type="match status" value="1"/>
</dbReference>
<reference evidence="3 4" key="1">
    <citation type="submission" date="2016-04" db="EMBL/GenBank/DDBJ databases">
        <title>Genome sequence of Clostridium magnum DSM 2767.</title>
        <authorList>
            <person name="Poehlein A."/>
            <person name="Uhlig R."/>
            <person name="Fischer R."/>
            <person name="Bahl H."/>
            <person name="Daniel R."/>
        </authorList>
    </citation>
    <scope>NUCLEOTIDE SEQUENCE [LARGE SCALE GENOMIC DNA]</scope>
    <source>
        <strain evidence="3 4">DSM 2767</strain>
    </source>
</reference>
<keyword evidence="3" id="KW-0808">Transferase</keyword>
<accession>A0A161XBM1</accession>